<accession>A0A7W6CMA8</accession>
<dbReference type="InterPro" id="IPR052514">
    <property type="entry name" value="SAM-dependent_MTase"/>
</dbReference>
<dbReference type="AlphaFoldDB" id="A0A7W6CMA8"/>
<dbReference type="NCBIfam" id="TIGR01444">
    <property type="entry name" value="fkbM_fam"/>
    <property type="match status" value="1"/>
</dbReference>
<dbReference type="PANTHER" id="PTHR34203:SF15">
    <property type="entry name" value="SLL1173 PROTEIN"/>
    <property type="match status" value="1"/>
</dbReference>
<dbReference type="GO" id="GO:0032259">
    <property type="term" value="P:methylation"/>
    <property type="evidence" value="ECO:0007669"/>
    <property type="project" value="UniProtKB-KW"/>
</dbReference>
<dbReference type="InterPro" id="IPR006342">
    <property type="entry name" value="FkbM_mtfrase"/>
</dbReference>
<dbReference type="CDD" id="cd02440">
    <property type="entry name" value="AdoMet_MTases"/>
    <property type="match status" value="1"/>
</dbReference>
<protein>
    <submittedName>
        <fullName evidence="2">FkbM family methyltransferase</fullName>
    </submittedName>
</protein>
<dbReference type="InterPro" id="IPR029063">
    <property type="entry name" value="SAM-dependent_MTases_sf"/>
</dbReference>
<dbReference type="Pfam" id="PF05050">
    <property type="entry name" value="Methyltransf_21"/>
    <property type="match status" value="1"/>
</dbReference>
<gene>
    <name evidence="2" type="ORF">GGR38_004011</name>
</gene>
<name>A0A7W6CMA8_9SPHN</name>
<keyword evidence="2" id="KW-0808">Transferase</keyword>
<organism evidence="2 3">
    <name type="scientific">Novosphingobium sediminicola</name>
    <dbReference type="NCBI Taxonomy" id="563162"/>
    <lineage>
        <taxon>Bacteria</taxon>
        <taxon>Pseudomonadati</taxon>
        <taxon>Pseudomonadota</taxon>
        <taxon>Alphaproteobacteria</taxon>
        <taxon>Sphingomonadales</taxon>
        <taxon>Sphingomonadaceae</taxon>
        <taxon>Novosphingobium</taxon>
    </lineage>
</organism>
<dbReference type="Proteomes" id="UP000548867">
    <property type="component" value="Unassembled WGS sequence"/>
</dbReference>
<dbReference type="GO" id="GO:0008168">
    <property type="term" value="F:methyltransferase activity"/>
    <property type="evidence" value="ECO:0007669"/>
    <property type="project" value="UniProtKB-KW"/>
</dbReference>
<evidence type="ECO:0000259" key="1">
    <source>
        <dbReference type="Pfam" id="PF05050"/>
    </source>
</evidence>
<dbReference type="EMBL" id="JACIDX010000018">
    <property type="protein sequence ID" value="MBB3957038.1"/>
    <property type="molecule type" value="Genomic_DNA"/>
</dbReference>
<keyword evidence="3" id="KW-1185">Reference proteome</keyword>
<evidence type="ECO:0000313" key="3">
    <source>
        <dbReference type="Proteomes" id="UP000548867"/>
    </source>
</evidence>
<dbReference type="Gene3D" id="3.40.50.150">
    <property type="entry name" value="Vaccinia Virus protein VP39"/>
    <property type="match status" value="1"/>
</dbReference>
<reference evidence="2 3" key="1">
    <citation type="submission" date="2020-08" db="EMBL/GenBank/DDBJ databases">
        <title>Genomic Encyclopedia of Type Strains, Phase IV (KMG-IV): sequencing the most valuable type-strain genomes for metagenomic binning, comparative biology and taxonomic classification.</title>
        <authorList>
            <person name="Goeker M."/>
        </authorList>
    </citation>
    <scope>NUCLEOTIDE SEQUENCE [LARGE SCALE GENOMIC DNA]</scope>
    <source>
        <strain evidence="2 3">DSM 27057</strain>
    </source>
</reference>
<evidence type="ECO:0000313" key="2">
    <source>
        <dbReference type="EMBL" id="MBB3957038.1"/>
    </source>
</evidence>
<feature type="domain" description="Methyltransferase FkbM" evidence="1">
    <location>
        <begin position="101"/>
        <end position="249"/>
    </location>
</feature>
<comment type="caution">
    <text evidence="2">The sequence shown here is derived from an EMBL/GenBank/DDBJ whole genome shotgun (WGS) entry which is preliminary data.</text>
</comment>
<dbReference type="RefSeq" id="WP_183627984.1">
    <property type="nucleotide sequence ID" value="NZ_JACIDX010000018.1"/>
</dbReference>
<dbReference type="SUPFAM" id="SSF53335">
    <property type="entry name" value="S-adenosyl-L-methionine-dependent methyltransferases"/>
    <property type="match status" value="1"/>
</dbReference>
<keyword evidence="2" id="KW-0489">Methyltransferase</keyword>
<sequence length="320" mass="34863">MAVSLAMGGTSIAAKELKPNPGLVLKAIASVPWGERTLLRFYKRVYNRFFPRSRATTVFGASFDCEAGDLIQASILHFGLWEPHMTALMKHLIEPGTVIVDIGANIGYYTLMFSQLAGPDGRVIAVEALPRLAEYGRANSARNGATNVDVRGCAVAAQAGELTIYEGPQSNIGMTSLLPGAHRTGGAKVRAMPLDQVLSAQECADCSFIKIDIEGAEVPVLNQFLDQIDRFSRRPTLAVEATPAEDGAWPALFDRFVAAGYVPIRMFNSYDWLDALHYEDKPLEIVHSLPREQSDLLMVHPDNARAFATAMDLVLGRSGR</sequence>
<proteinExistence type="predicted"/>
<dbReference type="PANTHER" id="PTHR34203">
    <property type="entry name" value="METHYLTRANSFERASE, FKBM FAMILY PROTEIN"/>
    <property type="match status" value="1"/>
</dbReference>